<dbReference type="Pfam" id="PF22290">
    <property type="entry name" value="DmmA-like_N"/>
    <property type="match status" value="1"/>
</dbReference>
<dbReference type="InterPro" id="IPR036010">
    <property type="entry name" value="2Fe-2S_ferredoxin-like_sf"/>
</dbReference>
<evidence type="ECO:0000313" key="11">
    <source>
        <dbReference type="EMBL" id="KTT27665.1"/>
    </source>
</evidence>
<evidence type="ECO:0008006" key="13">
    <source>
        <dbReference type="Google" id="ProtNLM"/>
    </source>
</evidence>
<reference evidence="11 12" key="1">
    <citation type="journal article" date="2016" name="Front. Microbiol.">
        <title>Genomic Resource of Rice Seed Associated Bacteria.</title>
        <authorList>
            <person name="Midha S."/>
            <person name="Bansal K."/>
            <person name="Sharma S."/>
            <person name="Kumar N."/>
            <person name="Patil P.P."/>
            <person name="Chaudhry V."/>
            <person name="Patil P.B."/>
        </authorList>
    </citation>
    <scope>NUCLEOTIDE SEQUENCE [LARGE SCALE GENOMIC DNA]</scope>
    <source>
        <strain evidence="11 12">NS331</strain>
    </source>
</reference>
<dbReference type="PANTHER" id="PTHR47354">
    <property type="entry name" value="NADH OXIDOREDUCTASE HCR"/>
    <property type="match status" value="1"/>
</dbReference>
<dbReference type="InterPro" id="IPR039261">
    <property type="entry name" value="FNR_nucleotide-bd"/>
</dbReference>
<dbReference type="SUPFAM" id="SSF52343">
    <property type="entry name" value="Ferredoxin reductase-like, C-terminal NADP-linked domain"/>
    <property type="match status" value="1"/>
</dbReference>
<dbReference type="PATRIC" id="fig|433924.3.peg.5029"/>
<gene>
    <name evidence="11" type="ORF">NS331_01190</name>
</gene>
<dbReference type="InterPro" id="IPR017927">
    <property type="entry name" value="FAD-bd_FR_type"/>
</dbReference>
<dbReference type="CDD" id="cd06185">
    <property type="entry name" value="PDR_like"/>
    <property type="match status" value="1"/>
</dbReference>
<dbReference type="InterPro" id="IPR012675">
    <property type="entry name" value="Beta-grasp_dom_sf"/>
</dbReference>
<dbReference type="SUPFAM" id="SSF54292">
    <property type="entry name" value="2Fe-2S ferredoxin-like"/>
    <property type="match status" value="1"/>
</dbReference>
<dbReference type="PROSITE" id="PS51085">
    <property type="entry name" value="2FE2S_FER_2"/>
    <property type="match status" value="1"/>
</dbReference>
<dbReference type="Gene3D" id="3.10.20.30">
    <property type="match status" value="1"/>
</dbReference>
<dbReference type="CDD" id="cd00207">
    <property type="entry name" value="fer2"/>
    <property type="match status" value="1"/>
</dbReference>
<keyword evidence="4" id="KW-0001">2Fe-2S</keyword>
<protein>
    <recommendedName>
        <fullName evidence="13">Vanillate O-demethylase ferredoxin subunit</fullName>
    </recommendedName>
</protein>
<sequence>MKLIVQATEFIADGVRRLHFAAADGQALPPCTAGAHLKIALAADAGGMVREYSIVGRGAEGDCYEVAVQLEPAGRGGSRAMHALAAGDIVDAQGPFNAFPLRGGATHRVLIAGGIGITPILSMARELRGGGLPFELHYAAKSRHRTAFHDEVAALPGATIYHSEEGARERMPVAAILADPAPGRQLHVCGPRSLIAEVVETARRLGWNEDDVHFETFGGAVALGADRPIRVELRASGRTILVKADESILDAMLAAGMDPLYDCRRGECGMCITGVIEGVPEHRDHALTDAEKASGKVICTCVSRARSADLVLDI</sequence>
<evidence type="ECO:0000256" key="7">
    <source>
        <dbReference type="ARBA" id="ARBA00023004"/>
    </source>
</evidence>
<dbReference type="InterPro" id="IPR017938">
    <property type="entry name" value="Riboflavin_synthase-like_b-brl"/>
</dbReference>
<name>A0A147HCB2_9BURK</name>
<dbReference type="InterPro" id="IPR001041">
    <property type="entry name" value="2Fe-2S_ferredoxin-type"/>
</dbReference>
<dbReference type="PRINTS" id="PR00409">
    <property type="entry name" value="PHDIOXRDTASE"/>
</dbReference>
<proteinExistence type="predicted"/>
<keyword evidence="7" id="KW-0408">Iron</keyword>
<keyword evidence="6" id="KW-0560">Oxidoreductase</keyword>
<dbReference type="InterPro" id="IPR006058">
    <property type="entry name" value="2Fe2S_fd_BS"/>
</dbReference>
<comment type="caution">
    <text evidence="11">The sequence shown here is derived from an EMBL/GenBank/DDBJ whole genome shotgun (WGS) entry which is preliminary data.</text>
</comment>
<dbReference type="GO" id="GO:0046872">
    <property type="term" value="F:metal ion binding"/>
    <property type="evidence" value="ECO:0007669"/>
    <property type="project" value="UniProtKB-KW"/>
</dbReference>
<dbReference type="GO" id="GO:0051537">
    <property type="term" value="F:2 iron, 2 sulfur cluster binding"/>
    <property type="evidence" value="ECO:0007669"/>
    <property type="project" value="UniProtKB-KW"/>
</dbReference>
<evidence type="ECO:0000256" key="6">
    <source>
        <dbReference type="ARBA" id="ARBA00023002"/>
    </source>
</evidence>
<evidence type="ECO:0000313" key="12">
    <source>
        <dbReference type="Proteomes" id="UP000072741"/>
    </source>
</evidence>
<dbReference type="Pfam" id="PF00111">
    <property type="entry name" value="Fer2"/>
    <property type="match status" value="1"/>
</dbReference>
<dbReference type="Gene3D" id="3.40.50.80">
    <property type="entry name" value="Nucleotide-binding domain of ferredoxin-NADP reductase (FNR) module"/>
    <property type="match status" value="1"/>
</dbReference>
<evidence type="ECO:0000259" key="9">
    <source>
        <dbReference type="PROSITE" id="PS51085"/>
    </source>
</evidence>
<keyword evidence="5" id="KW-0479">Metal-binding</keyword>
<feature type="domain" description="FAD-binding FR-type" evidence="10">
    <location>
        <begin position="1"/>
        <end position="102"/>
    </location>
</feature>
<dbReference type="Proteomes" id="UP000072741">
    <property type="component" value="Unassembled WGS sequence"/>
</dbReference>
<feature type="domain" description="2Fe-2S ferredoxin-type" evidence="9">
    <location>
        <begin position="227"/>
        <end position="314"/>
    </location>
</feature>
<dbReference type="InterPro" id="IPR050415">
    <property type="entry name" value="MRET"/>
</dbReference>
<evidence type="ECO:0000256" key="8">
    <source>
        <dbReference type="ARBA" id="ARBA00023014"/>
    </source>
</evidence>
<dbReference type="InterPro" id="IPR054582">
    <property type="entry name" value="DmmA-like_N"/>
</dbReference>
<keyword evidence="2" id="KW-0285">Flavoprotein</keyword>
<accession>A0A147HCB2</accession>
<organism evidence="11 12">
    <name type="scientific">Pseudacidovorax intermedius</name>
    <dbReference type="NCBI Taxonomy" id="433924"/>
    <lineage>
        <taxon>Bacteria</taxon>
        <taxon>Pseudomonadati</taxon>
        <taxon>Pseudomonadota</taxon>
        <taxon>Betaproteobacteria</taxon>
        <taxon>Burkholderiales</taxon>
        <taxon>Comamonadaceae</taxon>
        <taxon>Pseudacidovorax</taxon>
    </lineage>
</organism>
<dbReference type="PROSITE" id="PS51384">
    <property type="entry name" value="FAD_FR"/>
    <property type="match status" value="1"/>
</dbReference>
<keyword evidence="12" id="KW-1185">Reference proteome</keyword>
<dbReference type="Gene3D" id="2.40.30.10">
    <property type="entry name" value="Translation factors"/>
    <property type="match status" value="1"/>
</dbReference>
<dbReference type="PROSITE" id="PS00197">
    <property type="entry name" value="2FE2S_FER_1"/>
    <property type="match status" value="1"/>
</dbReference>
<keyword evidence="3" id="KW-0288">FMN</keyword>
<dbReference type="RefSeq" id="WP_058640196.1">
    <property type="nucleotide sequence ID" value="NZ_LDSL01000009.1"/>
</dbReference>
<evidence type="ECO:0000256" key="2">
    <source>
        <dbReference type="ARBA" id="ARBA00022630"/>
    </source>
</evidence>
<keyword evidence="8" id="KW-0411">Iron-sulfur</keyword>
<evidence type="ECO:0000256" key="4">
    <source>
        <dbReference type="ARBA" id="ARBA00022714"/>
    </source>
</evidence>
<comment type="cofactor">
    <cofactor evidence="1">
        <name>FMN</name>
        <dbReference type="ChEBI" id="CHEBI:58210"/>
    </cofactor>
</comment>
<evidence type="ECO:0000259" key="10">
    <source>
        <dbReference type="PROSITE" id="PS51384"/>
    </source>
</evidence>
<evidence type="ECO:0000256" key="3">
    <source>
        <dbReference type="ARBA" id="ARBA00022643"/>
    </source>
</evidence>
<dbReference type="OrthoDB" id="370747at2"/>
<dbReference type="SUPFAM" id="SSF63380">
    <property type="entry name" value="Riboflavin synthase domain-like"/>
    <property type="match status" value="1"/>
</dbReference>
<evidence type="ECO:0000256" key="5">
    <source>
        <dbReference type="ARBA" id="ARBA00022723"/>
    </source>
</evidence>
<dbReference type="PANTHER" id="PTHR47354:SF1">
    <property type="entry name" value="CARNITINE MONOOXYGENASE REDUCTASE SUBUNIT"/>
    <property type="match status" value="1"/>
</dbReference>
<evidence type="ECO:0000256" key="1">
    <source>
        <dbReference type="ARBA" id="ARBA00001917"/>
    </source>
</evidence>
<dbReference type="GO" id="GO:0016491">
    <property type="term" value="F:oxidoreductase activity"/>
    <property type="evidence" value="ECO:0007669"/>
    <property type="project" value="UniProtKB-KW"/>
</dbReference>
<dbReference type="AlphaFoldDB" id="A0A147HCB2"/>
<dbReference type="EMBL" id="LDSL01000009">
    <property type="protein sequence ID" value="KTT27665.1"/>
    <property type="molecule type" value="Genomic_DNA"/>
</dbReference>